<dbReference type="EMBL" id="JBBPBK010000011">
    <property type="protein sequence ID" value="KAK9274593.1"/>
    <property type="molecule type" value="Genomic_DNA"/>
</dbReference>
<evidence type="ECO:0000256" key="2">
    <source>
        <dbReference type="ARBA" id="ARBA00022741"/>
    </source>
</evidence>
<dbReference type="Proteomes" id="UP001415857">
    <property type="component" value="Unassembled WGS sequence"/>
</dbReference>
<evidence type="ECO:0000256" key="5">
    <source>
        <dbReference type="RuleBase" id="RU363037"/>
    </source>
</evidence>
<dbReference type="InterPro" id="IPR014729">
    <property type="entry name" value="Rossmann-like_a/b/a_fold"/>
</dbReference>
<comment type="similarity">
    <text evidence="5">Belongs to the class-I aminoacyl-tRNA synthetase family.</text>
</comment>
<keyword evidence="4 5" id="KW-0030">Aminoacyl-tRNA synthetase</keyword>
<dbReference type="AlphaFoldDB" id="A0AAP0RBK8"/>
<dbReference type="Pfam" id="PF00749">
    <property type="entry name" value="tRNA-synt_1c"/>
    <property type="match status" value="1"/>
</dbReference>
<gene>
    <name evidence="7" type="ORF">L1049_021842</name>
</gene>
<feature type="domain" description="Glutamyl/glutaminyl-tRNA synthetase class Ib catalytic" evidence="6">
    <location>
        <begin position="41"/>
        <end position="199"/>
    </location>
</feature>
<dbReference type="Gene3D" id="3.40.50.620">
    <property type="entry name" value="HUPs"/>
    <property type="match status" value="1"/>
</dbReference>
<organism evidence="7 8">
    <name type="scientific">Liquidambar formosana</name>
    <name type="common">Formosan gum</name>
    <dbReference type="NCBI Taxonomy" id="63359"/>
    <lineage>
        <taxon>Eukaryota</taxon>
        <taxon>Viridiplantae</taxon>
        <taxon>Streptophyta</taxon>
        <taxon>Embryophyta</taxon>
        <taxon>Tracheophyta</taxon>
        <taxon>Spermatophyta</taxon>
        <taxon>Magnoliopsida</taxon>
        <taxon>eudicotyledons</taxon>
        <taxon>Gunneridae</taxon>
        <taxon>Pentapetalae</taxon>
        <taxon>Saxifragales</taxon>
        <taxon>Altingiaceae</taxon>
        <taxon>Liquidambar</taxon>
    </lineage>
</organism>
<sequence length="201" mass="22904">MKMRISVFLSVYCFDSSKFSIYASSIPGAGIGFPPKKVDGEVRVRFAPSPIGNLQIGGARIALFNYLFARSKGGKFILRIEDTDLERSARESEEAMLQDLSWLGLDWDEGPGVGGNYGPYRQSERNSLYKQYAEKLLQFGYVYRCFCSNEELEKMKEIAKQKQLPLVYIGKWARATDEEVQEELARGTPYTYRFCDPRKGV</sequence>
<evidence type="ECO:0000256" key="3">
    <source>
        <dbReference type="ARBA" id="ARBA00022840"/>
    </source>
</evidence>
<evidence type="ECO:0000313" key="8">
    <source>
        <dbReference type="Proteomes" id="UP001415857"/>
    </source>
</evidence>
<keyword evidence="2 5" id="KW-0547">Nucleotide-binding</keyword>
<keyword evidence="8" id="KW-1185">Reference proteome</keyword>
<keyword evidence="5" id="KW-0648">Protein biosynthesis</keyword>
<dbReference type="SUPFAM" id="SSF52374">
    <property type="entry name" value="Nucleotidylyl transferase"/>
    <property type="match status" value="1"/>
</dbReference>
<dbReference type="GO" id="GO:0006424">
    <property type="term" value="P:glutamyl-tRNA aminoacylation"/>
    <property type="evidence" value="ECO:0007669"/>
    <property type="project" value="TreeGrafter"/>
</dbReference>
<evidence type="ECO:0000256" key="1">
    <source>
        <dbReference type="ARBA" id="ARBA00022598"/>
    </source>
</evidence>
<evidence type="ECO:0000256" key="4">
    <source>
        <dbReference type="ARBA" id="ARBA00023146"/>
    </source>
</evidence>
<accession>A0AAP0RBK8</accession>
<dbReference type="InterPro" id="IPR020058">
    <property type="entry name" value="Glu/Gln-tRNA-synth_Ib_cat-dom"/>
</dbReference>
<dbReference type="PANTHER" id="PTHR43311">
    <property type="entry name" value="GLUTAMATE--TRNA LIGASE"/>
    <property type="match status" value="1"/>
</dbReference>
<dbReference type="InterPro" id="IPR049940">
    <property type="entry name" value="GluQ/Sye"/>
</dbReference>
<evidence type="ECO:0000313" key="7">
    <source>
        <dbReference type="EMBL" id="KAK9274593.1"/>
    </source>
</evidence>
<proteinExistence type="inferred from homology"/>
<dbReference type="GO" id="GO:0005739">
    <property type="term" value="C:mitochondrion"/>
    <property type="evidence" value="ECO:0007669"/>
    <property type="project" value="TreeGrafter"/>
</dbReference>
<keyword evidence="3 5" id="KW-0067">ATP-binding</keyword>
<comment type="caution">
    <text evidence="7">The sequence shown here is derived from an EMBL/GenBank/DDBJ whole genome shotgun (WGS) entry which is preliminary data.</text>
</comment>
<protein>
    <recommendedName>
        <fullName evidence="6">Glutamyl/glutaminyl-tRNA synthetase class Ib catalytic domain-containing protein</fullName>
    </recommendedName>
</protein>
<dbReference type="GO" id="GO:0005524">
    <property type="term" value="F:ATP binding"/>
    <property type="evidence" value="ECO:0007669"/>
    <property type="project" value="UniProtKB-KW"/>
</dbReference>
<dbReference type="InterPro" id="IPR000924">
    <property type="entry name" value="Glu/Gln-tRNA-synth"/>
</dbReference>
<keyword evidence="1 5" id="KW-0436">Ligase</keyword>
<dbReference type="PANTHER" id="PTHR43311:SF2">
    <property type="entry name" value="GLUTAMATE--TRNA LIGASE, MITOCHONDRIAL-RELATED"/>
    <property type="match status" value="1"/>
</dbReference>
<dbReference type="PRINTS" id="PR00987">
    <property type="entry name" value="TRNASYNTHGLU"/>
</dbReference>
<dbReference type="GO" id="GO:0004818">
    <property type="term" value="F:glutamate-tRNA ligase activity"/>
    <property type="evidence" value="ECO:0007669"/>
    <property type="project" value="TreeGrafter"/>
</dbReference>
<reference evidence="7 8" key="1">
    <citation type="journal article" date="2024" name="Plant J.">
        <title>Genome sequences and population genomics reveal climatic adaptation and genomic divergence between two closely related sweetgum species.</title>
        <authorList>
            <person name="Xu W.Q."/>
            <person name="Ren C.Q."/>
            <person name="Zhang X.Y."/>
            <person name="Comes H.P."/>
            <person name="Liu X.H."/>
            <person name="Li Y.G."/>
            <person name="Kettle C.J."/>
            <person name="Jalonen R."/>
            <person name="Gaisberger H."/>
            <person name="Ma Y.Z."/>
            <person name="Qiu Y.X."/>
        </authorList>
    </citation>
    <scope>NUCLEOTIDE SEQUENCE [LARGE SCALE GENOMIC DNA]</scope>
    <source>
        <strain evidence="7">Hangzhou</strain>
    </source>
</reference>
<name>A0AAP0RBK8_LIQFO</name>
<evidence type="ECO:0000259" key="6">
    <source>
        <dbReference type="Pfam" id="PF00749"/>
    </source>
</evidence>